<protein>
    <submittedName>
        <fullName evidence="2">LamG domain-containing protein</fullName>
    </submittedName>
</protein>
<keyword evidence="1" id="KW-0732">Signal</keyword>
<feature type="signal peptide" evidence="1">
    <location>
        <begin position="1"/>
        <end position="24"/>
    </location>
</feature>
<name>A0A927IJN3_9BACT</name>
<keyword evidence="3" id="KW-1185">Reference proteome</keyword>
<evidence type="ECO:0000313" key="3">
    <source>
        <dbReference type="Proteomes" id="UP000622317"/>
    </source>
</evidence>
<sequence length="224" mass="25468">MAFKHIHLSTTIYLLALTAHSANAQTDSIVWRLDNLESLDGNTLAVEGSPRLIDTPRGKAIEFDGVDDALILDVHPLEGWSRFTVEVVFNPYSDGPAEQRFFHMQENETDSRVMFETRIVDGSHWFLDTFIKSRQQTVVNYAQDHLHPTGKWYHAAIVVDGKTFKHYVDGKLEISQELDYVAQGDGHMSLGVRINRVNWFKGAIRTIRFTPHTLAPDVFLTAED</sequence>
<evidence type="ECO:0000256" key="1">
    <source>
        <dbReference type="SAM" id="SignalP"/>
    </source>
</evidence>
<dbReference type="InterPro" id="IPR013320">
    <property type="entry name" value="ConA-like_dom_sf"/>
</dbReference>
<dbReference type="EMBL" id="JACYFG010000061">
    <property type="protein sequence ID" value="MBD5782506.1"/>
    <property type="molecule type" value="Genomic_DNA"/>
</dbReference>
<accession>A0A927IJN3</accession>
<comment type="caution">
    <text evidence="2">The sequence shown here is derived from an EMBL/GenBank/DDBJ whole genome shotgun (WGS) entry which is preliminary data.</text>
</comment>
<dbReference type="Pfam" id="PF13385">
    <property type="entry name" value="Laminin_G_3"/>
    <property type="match status" value="1"/>
</dbReference>
<dbReference type="RefSeq" id="WP_191619582.1">
    <property type="nucleotide sequence ID" value="NZ_JACYFG010000061.1"/>
</dbReference>
<dbReference type="Gene3D" id="2.60.120.200">
    <property type="match status" value="1"/>
</dbReference>
<dbReference type="SUPFAM" id="SSF49899">
    <property type="entry name" value="Concanavalin A-like lectins/glucanases"/>
    <property type="match status" value="1"/>
</dbReference>
<evidence type="ECO:0000313" key="2">
    <source>
        <dbReference type="EMBL" id="MBD5782506.1"/>
    </source>
</evidence>
<dbReference type="AlphaFoldDB" id="A0A927IJN3"/>
<organism evidence="2 3">
    <name type="scientific">Pelagicoccus enzymogenes</name>
    <dbReference type="NCBI Taxonomy" id="2773457"/>
    <lineage>
        <taxon>Bacteria</taxon>
        <taxon>Pseudomonadati</taxon>
        <taxon>Verrucomicrobiota</taxon>
        <taxon>Opitutia</taxon>
        <taxon>Puniceicoccales</taxon>
        <taxon>Pelagicoccaceae</taxon>
        <taxon>Pelagicoccus</taxon>
    </lineage>
</organism>
<feature type="chain" id="PRO_5038055609" evidence="1">
    <location>
        <begin position="25"/>
        <end position="224"/>
    </location>
</feature>
<dbReference type="Proteomes" id="UP000622317">
    <property type="component" value="Unassembled WGS sequence"/>
</dbReference>
<gene>
    <name evidence="2" type="ORF">IEN85_23610</name>
</gene>
<proteinExistence type="predicted"/>
<reference evidence="2" key="1">
    <citation type="submission" date="2020-09" db="EMBL/GenBank/DDBJ databases">
        <title>Pelagicoccus enzymogenes sp. nov. with an EPS production, isolated from marine sediment.</title>
        <authorList>
            <person name="Feng X."/>
        </authorList>
    </citation>
    <scope>NUCLEOTIDE SEQUENCE</scope>
    <source>
        <strain evidence="2">NFK12</strain>
    </source>
</reference>